<evidence type="ECO:0000256" key="2">
    <source>
        <dbReference type="ARBA" id="ARBA00023125"/>
    </source>
</evidence>
<dbReference type="GO" id="GO:0003677">
    <property type="term" value="F:DNA binding"/>
    <property type="evidence" value="ECO:0007669"/>
    <property type="project" value="UniProtKB-KW"/>
</dbReference>
<evidence type="ECO:0000313" key="5">
    <source>
        <dbReference type="EMBL" id="MUG45777.1"/>
    </source>
</evidence>
<gene>
    <name evidence="5" type="ORF">GNP95_12325</name>
</gene>
<evidence type="ECO:0000313" key="6">
    <source>
        <dbReference type="Proteomes" id="UP000447876"/>
    </source>
</evidence>
<dbReference type="RefSeq" id="WP_155611167.1">
    <property type="nucleotide sequence ID" value="NZ_WNZW01000003.1"/>
</dbReference>
<dbReference type="SMART" id="SM00420">
    <property type="entry name" value="HTH_DEOR"/>
    <property type="match status" value="1"/>
</dbReference>
<dbReference type="Pfam" id="PF08220">
    <property type="entry name" value="HTH_DeoR"/>
    <property type="match status" value="1"/>
</dbReference>
<protein>
    <submittedName>
        <fullName evidence="5">DeoR family transcriptional regulator</fullName>
    </submittedName>
</protein>
<dbReference type="Gene3D" id="1.10.10.10">
    <property type="entry name" value="Winged helix-like DNA-binding domain superfamily/Winged helix DNA-binding domain"/>
    <property type="match status" value="1"/>
</dbReference>
<dbReference type="InterPro" id="IPR014036">
    <property type="entry name" value="DeoR-like_C"/>
</dbReference>
<dbReference type="PRINTS" id="PR00037">
    <property type="entry name" value="HTHLACR"/>
</dbReference>
<dbReference type="GO" id="GO:0003700">
    <property type="term" value="F:DNA-binding transcription factor activity"/>
    <property type="evidence" value="ECO:0007669"/>
    <property type="project" value="InterPro"/>
</dbReference>
<dbReference type="SUPFAM" id="SSF100950">
    <property type="entry name" value="NagB/RpiA/CoA transferase-like"/>
    <property type="match status" value="1"/>
</dbReference>
<dbReference type="PROSITE" id="PS51000">
    <property type="entry name" value="HTH_DEOR_2"/>
    <property type="match status" value="1"/>
</dbReference>
<feature type="domain" description="HTH deoR-type" evidence="4">
    <location>
        <begin position="6"/>
        <end position="61"/>
    </location>
</feature>
<dbReference type="OrthoDB" id="9797223at2"/>
<dbReference type="AlphaFoldDB" id="A0A7X3CP32"/>
<dbReference type="InterPro" id="IPR001034">
    <property type="entry name" value="DeoR_HTH"/>
</dbReference>
<name>A0A7X3CP32_9BACL</name>
<keyword evidence="3" id="KW-0804">Transcription</keyword>
<evidence type="ECO:0000256" key="1">
    <source>
        <dbReference type="ARBA" id="ARBA00023015"/>
    </source>
</evidence>
<comment type="caution">
    <text evidence="5">The sequence shown here is derived from an EMBL/GenBank/DDBJ whole genome shotgun (WGS) entry which is preliminary data.</text>
</comment>
<dbReference type="PANTHER" id="PTHR30363:SF44">
    <property type="entry name" value="AGA OPERON TRANSCRIPTIONAL REPRESSOR-RELATED"/>
    <property type="match status" value="1"/>
</dbReference>
<dbReference type="InterPro" id="IPR050313">
    <property type="entry name" value="Carb_Metab_HTH_regulators"/>
</dbReference>
<dbReference type="PANTHER" id="PTHR30363">
    <property type="entry name" value="HTH-TYPE TRANSCRIPTIONAL REGULATOR SRLR-RELATED"/>
    <property type="match status" value="1"/>
</dbReference>
<keyword evidence="1" id="KW-0805">Transcription regulation</keyword>
<dbReference type="EMBL" id="WNZW01000003">
    <property type="protein sequence ID" value="MUG45777.1"/>
    <property type="molecule type" value="Genomic_DNA"/>
</dbReference>
<dbReference type="Proteomes" id="UP000447876">
    <property type="component" value="Unassembled WGS sequence"/>
</dbReference>
<dbReference type="InterPro" id="IPR036388">
    <property type="entry name" value="WH-like_DNA-bd_sf"/>
</dbReference>
<evidence type="ECO:0000256" key="3">
    <source>
        <dbReference type="ARBA" id="ARBA00023163"/>
    </source>
</evidence>
<reference evidence="5 6" key="1">
    <citation type="submission" date="2019-11" db="EMBL/GenBank/DDBJ databases">
        <title>Draft genome sequences of five Paenibacillus species of dairy origin.</title>
        <authorList>
            <person name="Olajide A.M."/>
            <person name="Chen S."/>
            <person name="Lapointe G."/>
        </authorList>
    </citation>
    <scope>NUCLEOTIDE SEQUENCE [LARGE SCALE GENOMIC DNA]</scope>
    <source>
        <strain evidence="5 6">12CR55</strain>
    </source>
</reference>
<sequence length="261" mass="29065">MTTLFEEERKREIAQYVQSRGRALVPELAVQFNVSESTVRRDLRDLEEARQLRRTHGGAVAIEQDSVEPTFIEKEDRYRSQKEEIARSALAFIEEGDTIFLDSGTTTYYLAQYLKDFQELTVVTNSNMVAEVLKQAKHIQILLTGGTLRHETQAMVGPLANRSIGAIRVNKLFLAINGVDTDAGLTTPNLTEAETKRCMIQAAKQIILVADHSKFGQISFAKVADLSEVHHCIVDEAISDQAIGEMEAEGIKVTIAGRTSR</sequence>
<dbReference type="Pfam" id="PF00455">
    <property type="entry name" value="DeoRC"/>
    <property type="match status" value="1"/>
</dbReference>
<dbReference type="InterPro" id="IPR018356">
    <property type="entry name" value="Tscrpt_reg_HTH_DeoR_CS"/>
</dbReference>
<dbReference type="Gene3D" id="3.40.50.1360">
    <property type="match status" value="1"/>
</dbReference>
<dbReference type="SMART" id="SM01134">
    <property type="entry name" value="DeoRC"/>
    <property type="match status" value="1"/>
</dbReference>
<keyword evidence="2" id="KW-0238">DNA-binding</keyword>
<accession>A0A7X3CP32</accession>
<dbReference type="SUPFAM" id="SSF46785">
    <property type="entry name" value="Winged helix' DNA-binding domain"/>
    <property type="match status" value="1"/>
</dbReference>
<dbReference type="InterPro" id="IPR037171">
    <property type="entry name" value="NagB/RpiA_transferase-like"/>
</dbReference>
<evidence type="ECO:0000259" key="4">
    <source>
        <dbReference type="PROSITE" id="PS51000"/>
    </source>
</evidence>
<proteinExistence type="predicted"/>
<organism evidence="5 6">
    <name type="scientific">Paenibacillus woosongensis</name>
    <dbReference type="NCBI Taxonomy" id="307580"/>
    <lineage>
        <taxon>Bacteria</taxon>
        <taxon>Bacillati</taxon>
        <taxon>Bacillota</taxon>
        <taxon>Bacilli</taxon>
        <taxon>Bacillales</taxon>
        <taxon>Paenibacillaceae</taxon>
        <taxon>Paenibacillus</taxon>
    </lineage>
</organism>
<dbReference type="InterPro" id="IPR036390">
    <property type="entry name" value="WH_DNA-bd_sf"/>
</dbReference>
<dbReference type="PROSITE" id="PS00894">
    <property type="entry name" value="HTH_DEOR_1"/>
    <property type="match status" value="1"/>
</dbReference>